<name>A0AAD0YR01_CHRNA</name>
<evidence type="ECO:0000313" key="1">
    <source>
        <dbReference type="EMBL" id="AZA93537.1"/>
    </source>
</evidence>
<evidence type="ECO:0000313" key="2">
    <source>
        <dbReference type="Proteomes" id="UP000278288"/>
    </source>
</evidence>
<protein>
    <submittedName>
        <fullName evidence="1">Uncharacterized protein</fullName>
    </submittedName>
</protein>
<reference evidence="1 2" key="1">
    <citation type="submission" date="2018-11" db="EMBL/GenBank/DDBJ databases">
        <title>Proposal to divide the Flavobacteriaceae and reorganize its genera based on Amino Acid Identity values calculated from whole genome sequences.</title>
        <authorList>
            <person name="Nicholson A.C."/>
            <person name="Gulvik C.A."/>
            <person name="Whitney A.M."/>
            <person name="Humrighouse B.W."/>
            <person name="Bell M."/>
            <person name="Holmes B."/>
            <person name="Steigerwalt A.G."/>
            <person name="Villarma A."/>
            <person name="Sheth M."/>
            <person name="Batra D."/>
            <person name="Pryor J."/>
            <person name="Bernardet J.-F."/>
            <person name="Hugo C."/>
            <person name="Kampfer P."/>
            <person name="Newman J."/>
            <person name="McQuiston J.R."/>
        </authorList>
    </citation>
    <scope>NUCLEOTIDE SEQUENCE [LARGE SCALE GENOMIC DNA]</scope>
    <source>
        <strain evidence="1 2">G0041</strain>
    </source>
</reference>
<keyword evidence="2" id="KW-1185">Reference proteome</keyword>
<dbReference type="EMBL" id="CP033923">
    <property type="protein sequence ID" value="AZA93537.1"/>
    <property type="molecule type" value="Genomic_DNA"/>
</dbReference>
<organism evidence="1 2">
    <name type="scientific">Chryseobacterium nakagawai</name>
    <dbReference type="NCBI Taxonomy" id="1241982"/>
    <lineage>
        <taxon>Bacteria</taxon>
        <taxon>Pseudomonadati</taxon>
        <taxon>Bacteroidota</taxon>
        <taxon>Flavobacteriia</taxon>
        <taxon>Flavobacteriales</taxon>
        <taxon>Weeksellaceae</taxon>
        <taxon>Chryseobacterium group</taxon>
        <taxon>Chryseobacterium</taxon>
    </lineage>
</organism>
<dbReference type="AlphaFoldDB" id="A0AAD0YR01"/>
<sequence length="182" mass="21002">MNISNYQFILFFILISIAVPAQKKKNKEAPPPPKKVEYMHPEPKAKETAFNAEMEANTAFRWKNEPEILTTFTPNDLVEKIYDFSGMYAVRIMSHYPLETVSYKKPNKGDDRVVLLGYTVRYEDYDTIELKGSKMTISDKKDPKKEKIILDVIKKGNKIIKIKEVKTGRVFSKSEYSPSPSI</sequence>
<dbReference type="Proteomes" id="UP000278288">
    <property type="component" value="Chromosome"/>
</dbReference>
<proteinExistence type="predicted"/>
<accession>A0AAD0YR01</accession>
<dbReference type="KEGG" id="cnk:EG343_24480"/>
<gene>
    <name evidence="1" type="ORF">EG343_24480</name>
</gene>
<dbReference type="RefSeq" id="WP_123860333.1">
    <property type="nucleotide sequence ID" value="NZ_CP033923.1"/>
</dbReference>